<keyword evidence="8" id="KW-0067">ATP-binding</keyword>
<keyword evidence="12" id="KW-1185">Reference proteome</keyword>
<evidence type="ECO:0000313" key="11">
    <source>
        <dbReference type="EMBL" id="KAL2547220.1"/>
    </source>
</evidence>
<name>A0ABD1WFR2_9LAMI</name>
<dbReference type="GO" id="GO:0016020">
    <property type="term" value="C:membrane"/>
    <property type="evidence" value="ECO:0007669"/>
    <property type="project" value="UniProtKB-SubCell"/>
</dbReference>
<evidence type="ECO:0000256" key="2">
    <source>
        <dbReference type="ARBA" id="ARBA00012513"/>
    </source>
</evidence>
<evidence type="ECO:0000256" key="1">
    <source>
        <dbReference type="ARBA" id="ARBA00004167"/>
    </source>
</evidence>
<evidence type="ECO:0000256" key="6">
    <source>
        <dbReference type="ARBA" id="ARBA00022741"/>
    </source>
</evidence>
<dbReference type="GO" id="GO:0004674">
    <property type="term" value="F:protein serine/threonine kinase activity"/>
    <property type="evidence" value="ECO:0007669"/>
    <property type="project" value="UniProtKB-EC"/>
</dbReference>
<dbReference type="AlphaFoldDB" id="A0ABD1WFR2"/>
<dbReference type="EC" id="2.7.11.1" evidence="2"/>
<keyword evidence="6" id="KW-0547">Nucleotide-binding</keyword>
<accession>A0ABD1WFR2</accession>
<evidence type="ECO:0000256" key="5">
    <source>
        <dbReference type="ARBA" id="ARBA00022692"/>
    </source>
</evidence>
<dbReference type="InterPro" id="IPR052232">
    <property type="entry name" value="RLK_Ser/Thr-Kinase"/>
</dbReference>
<keyword evidence="9" id="KW-1133">Transmembrane helix</keyword>
<keyword evidence="3" id="KW-0597">Phosphoprotein</keyword>
<comment type="subcellular location">
    <subcellularLocation>
        <location evidence="1">Membrane</location>
        <topology evidence="1">Single-pass membrane protein</topology>
    </subcellularLocation>
</comment>
<dbReference type="Gene3D" id="3.30.200.20">
    <property type="entry name" value="Phosphorylase Kinase, domain 1"/>
    <property type="match status" value="1"/>
</dbReference>
<dbReference type="PANTHER" id="PTHR47984">
    <property type="entry name" value="OS01G0323000 PROTEIN"/>
    <property type="match status" value="1"/>
</dbReference>
<evidence type="ECO:0000256" key="10">
    <source>
        <dbReference type="ARBA" id="ARBA00023136"/>
    </source>
</evidence>
<sequence length="114" mass="12631">MKCFRCLGIMIAVPEMQIYMGKVEHRIAFSDRGASSGKSRATSGAGIESFGDSVALPKVSHLGWGRWYTLRELEVATNGLADENVIGECGYDIVYYGVLADNTKIHYGFSFFFF</sequence>
<dbReference type="GO" id="GO:0005524">
    <property type="term" value="F:ATP binding"/>
    <property type="evidence" value="ECO:0007669"/>
    <property type="project" value="UniProtKB-KW"/>
</dbReference>
<evidence type="ECO:0000256" key="9">
    <source>
        <dbReference type="ARBA" id="ARBA00022989"/>
    </source>
</evidence>
<keyword evidence="5" id="KW-0812">Transmembrane</keyword>
<dbReference type="EMBL" id="JBFOLJ010000004">
    <property type="protein sequence ID" value="KAL2547220.1"/>
    <property type="molecule type" value="Genomic_DNA"/>
</dbReference>
<protein>
    <recommendedName>
        <fullName evidence="2">non-specific serine/threonine protein kinase</fullName>
        <ecNumber evidence="2">2.7.11.1</ecNumber>
    </recommendedName>
</protein>
<evidence type="ECO:0000256" key="7">
    <source>
        <dbReference type="ARBA" id="ARBA00022777"/>
    </source>
</evidence>
<proteinExistence type="predicted"/>
<comment type="caution">
    <text evidence="11">The sequence shown here is derived from an EMBL/GenBank/DDBJ whole genome shotgun (WGS) entry which is preliminary data.</text>
</comment>
<keyword evidence="7 11" id="KW-0418">Kinase</keyword>
<dbReference type="Proteomes" id="UP001604277">
    <property type="component" value="Unassembled WGS sequence"/>
</dbReference>
<evidence type="ECO:0000256" key="4">
    <source>
        <dbReference type="ARBA" id="ARBA00022679"/>
    </source>
</evidence>
<gene>
    <name evidence="11" type="ORF">Fot_16453</name>
</gene>
<reference evidence="12" key="1">
    <citation type="submission" date="2024-07" db="EMBL/GenBank/DDBJ databases">
        <title>Two chromosome-level genome assemblies of Korean endemic species Abeliophyllum distichum and Forsythia ovata (Oleaceae).</title>
        <authorList>
            <person name="Jang H."/>
        </authorList>
    </citation>
    <scope>NUCLEOTIDE SEQUENCE [LARGE SCALE GENOMIC DNA]</scope>
</reference>
<evidence type="ECO:0000256" key="8">
    <source>
        <dbReference type="ARBA" id="ARBA00022840"/>
    </source>
</evidence>
<dbReference type="PANTHER" id="PTHR47984:SF22">
    <property type="entry name" value="OS03G0125600 PROTEIN"/>
    <property type="match status" value="1"/>
</dbReference>
<keyword evidence="10" id="KW-0472">Membrane</keyword>
<organism evidence="11 12">
    <name type="scientific">Forsythia ovata</name>
    <dbReference type="NCBI Taxonomy" id="205694"/>
    <lineage>
        <taxon>Eukaryota</taxon>
        <taxon>Viridiplantae</taxon>
        <taxon>Streptophyta</taxon>
        <taxon>Embryophyta</taxon>
        <taxon>Tracheophyta</taxon>
        <taxon>Spermatophyta</taxon>
        <taxon>Magnoliopsida</taxon>
        <taxon>eudicotyledons</taxon>
        <taxon>Gunneridae</taxon>
        <taxon>Pentapetalae</taxon>
        <taxon>asterids</taxon>
        <taxon>lamiids</taxon>
        <taxon>Lamiales</taxon>
        <taxon>Oleaceae</taxon>
        <taxon>Forsythieae</taxon>
        <taxon>Forsythia</taxon>
    </lineage>
</organism>
<keyword evidence="4" id="KW-0808">Transferase</keyword>
<evidence type="ECO:0000313" key="12">
    <source>
        <dbReference type="Proteomes" id="UP001604277"/>
    </source>
</evidence>
<evidence type="ECO:0000256" key="3">
    <source>
        <dbReference type="ARBA" id="ARBA00022553"/>
    </source>
</evidence>